<evidence type="ECO:0000256" key="2">
    <source>
        <dbReference type="ARBA" id="ARBA00023125"/>
    </source>
</evidence>
<dbReference type="GO" id="GO:0000976">
    <property type="term" value="F:transcription cis-regulatory region binding"/>
    <property type="evidence" value="ECO:0007669"/>
    <property type="project" value="TreeGrafter"/>
</dbReference>
<keyword evidence="3" id="KW-0804">Transcription</keyword>
<dbReference type="InterPro" id="IPR010982">
    <property type="entry name" value="Lambda_DNA-bd_dom_sf"/>
</dbReference>
<dbReference type="OrthoDB" id="9803256at2"/>
<gene>
    <name evidence="5" type="ORF">FC093_05650</name>
</gene>
<keyword evidence="1" id="KW-0805">Transcription regulation</keyword>
<feature type="domain" description="HTH lacI-type" evidence="4">
    <location>
        <begin position="3"/>
        <end position="57"/>
    </location>
</feature>
<organism evidence="5 6">
    <name type="scientific">Ilyomonas limi</name>
    <dbReference type="NCBI Taxonomy" id="2575867"/>
    <lineage>
        <taxon>Bacteria</taxon>
        <taxon>Pseudomonadati</taxon>
        <taxon>Bacteroidota</taxon>
        <taxon>Chitinophagia</taxon>
        <taxon>Chitinophagales</taxon>
        <taxon>Chitinophagaceae</taxon>
        <taxon>Ilyomonas</taxon>
    </lineage>
</organism>
<dbReference type="CDD" id="cd01392">
    <property type="entry name" value="HTH_LacI"/>
    <property type="match status" value="1"/>
</dbReference>
<dbReference type="Gene3D" id="3.40.50.2300">
    <property type="match status" value="2"/>
</dbReference>
<dbReference type="InterPro" id="IPR028082">
    <property type="entry name" value="Peripla_BP_I"/>
</dbReference>
<keyword evidence="6" id="KW-1185">Reference proteome</keyword>
<dbReference type="SMART" id="SM00354">
    <property type="entry name" value="HTH_LACI"/>
    <property type="match status" value="1"/>
</dbReference>
<dbReference type="SUPFAM" id="SSF47413">
    <property type="entry name" value="lambda repressor-like DNA-binding domains"/>
    <property type="match status" value="1"/>
</dbReference>
<accession>A0A4U3L5L4</accession>
<dbReference type="CDD" id="cd06267">
    <property type="entry name" value="PBP1_LacI_sugar_binding-like"/>
    <property type="match status" value="1"/>
</dbReference>
<dbReference type="InterPro" id="IPR001761">
    <property type="entry name" value="Peripla_BP/Lac1_sug-bd_dom"/>
</dbReference>
<dbReference type="GO" id="GO:0003700">
    <property type="term" value="F:DNA-binding transcription factor activity"/>
    <property type="evidence" value="ECO:0007669"/>
    <property type="project" value="TreeGrafter"/>
</dbReference>
<dbReference type="AlphaFoldDB" id="A0A4U3L5L4"/>
<dbReference type="InterPro" id="IPR000843">
    <property type="entry name" value="HTH_LacI"/>
</dbReference>
<dbReference type="EMBL" id="SZQL01000003">
    <property type="protein sequence ID" value="TKK70232.1"/>
    <property type="molecule type" value="Genomic_DNA"/>
</dbReference>
<proteinExistence type="predicted"/>
<protein>
    <submittedName>
        <fullName evidence="5">LacI family transcriptional regulator</fullName>
    </submittedName>
</protein>
<evidence type="ECO:0000313" key="6">
    <source>
        <dbReference type="Proteomes" id="UP000305848"/>
    </source>
</evidence>
<evidence type="ECO:0000313" key="5">
    <source>
        <dbReference type="EMBL" id="TKK70232.1"/>
    </source>
</evidence>
<evidence type="ECO:0000256" key="3">
    <source>
        <dbReference type="ARBA" id="ARBA00023163"/>
    </source>
</evidence>
<keyword evidence="2" id="KW-0238">DNA-binding</keyword>
<comment type="caution">
    <text evidence="5">The sequence shown here is derived from an EMBL/GenBank/DDBJ whole genome shotgun (WGS) entry which is preliminary data.</text>
</comment>
<dbReference type="Pfam" id="PF00356">
    <property type="entry name" value="LacI"/>
    <property type="match status" value="1"/>
</dbReference>
<sequence>MKVTIQDLAAQLHLTTATVSRALNNHPRISDSTKKAVVELAEKMNYRRNRIASSLRSGKTHTIGVIIPSAEINFFGSVVHGIESIANTNGYNILLYQSNESTEYEQKAIETFIDVRVDGVLASIAKETTDITHYLELKSKGIPLVFFDRSKDMVNIPSVVVDDFKGGYMATQHLLQQGYRRIAHITGQLHLKIFNDRLNGYKSALHAAGIEVDESLIYYGNVSIEAGKEAINYFFGMAEPPDGIFAVEDFTALGVIKAAKEKGISIPEQLGVIGFANESFDEHITPSLSSMDQQTVLMGREAFKLLLELIYEKEEVQLKKVNVVLEPIARFRQSSMRQMIVNKL</sequence>
<dbReference type="Pfam" id="PF00532">
    <property type="entry name" value="Peripla_BP_1"/>
    <property type="match status" value="1"/>
</dbReference>
<dbReference type="PROSITE" id="PS50932">
    <property type="entry name" value="HTH_LACI_2"/>
    <property type="match status" value="1"/>
</dbReference>
<reference evidence="5 6" key="1">
    <citation type="submission" date="2019-05" db="EMBL/GenBank/DDBJ databases">
        <title>Panacibacter sp. strain 17mud1-8 Genome sequencing and assembly.</title>
        <authorList>
            <person name="Chhetri G."/>
        </authorList>
    </citation>
    <scope>NUCLEOTIDE SEQUENCE [LARGE SCALE GENOMIC DNA]</scope>
    <source>
        <strain evidence="5 6">17mud1-8</strain>
    </source>
</reference>
<dbReference type="RefSeq" id="WP_137260777.1">
    <property type="nucleotide sequence ID" value="NZ_SZQL01000003.1"/>
</dbReference>
<dbReference type="SUPFAM" id="SSF53822">
    <property type="entry name" value="Periplasmic binding protein-like I"/>
    <property type="match status" value="1"/>
</dbReference>
<evidence type="ECO:0000259" key="4">
    <source>
        <dbReference type="PROSITE" id="PS50932"/>
    </source>
</evidence>
<name>A0A4U3L5L4_9BACT</name>
<dbReference type="Gene3D" id="1.10.260.40">
    <property type="entry name" value="lambda repressor-like DNA-binding domains"/>
    <property type="match status" value="1"/>
</dbReference>
<dbReference type="Proteomes" id="UP000305848">
    <property type="component" value="Unassembled WGS sequence"/>
</dbReference>
<dbReference type="PANTHER" id="PTHR30146">
    <property type="entry name" value="LACI-RELATED TRANSCRIPTIONAL REPRESSOR"/>
    <property type="match status" value="1"/>
</dbReference>
<evidence type="ECO:0000256" key="1">
    <source>
        <dbReference type="ARBA" id="ARBA00023015"/>
    </source>
</evidence>
<dbReference type="PANTHER" id="PTHR30146:SF109">
    <property type="entry name" value="HTH-TYPE TRANSCRIPTIONAL REGULATOR GALS"/>
    <property type="match status" value="1"/>
</dbReference>